<evidence type="ECO:0000313" key="2">
    <source>
        <dbReference type="EMBL" id="CAF4651342.1"/>
    </source>
</evidence>
<evidence type="ECO:0008006" key="4">
    <source>
        <dbReference type="Google" id="ProtNLM"/>
    </source>
</evidence>
<comment type="caution">
    <text evidence="2">The sequence shown here is derived from an EMBL/GenBank/DDBJ whole genome shotgun (WGS) entry which is preliminary data.</text>
</comment>
<feature type="signal peptide" evidence="1">
    <location>
        <begin position="1"/>
        <end position="19"/>
    </location>
</feature>
<name>A0A8S2ZL79_9BILA</name>
<dbReference type="EMBL" id="CAJOBH010108912">
    <property type="protein sequence ID" value="CAF4651342.1"/>
    <property type="molecule type" value="Genomic_DNA"/>
</dbReference>
<sequence>MVLATKVVCLLSIVVLVVAHNTVRATPDDAEDIQPSLTLQKRDDRIAKT</sequence>
<gene>
    <name evidence="2" type="ORF">BYL167_LOCUS42183</name>
</gene>
<feature type="chain" id="PRO_5035894530" description="RxLR effector protein" evidence="1">
    <location>
        <begin position="20"/>
        <end position="49"/>
    </location>
</feature>
<evidence type="ECO:0000256" key="1">
    <source>
        <dbReference type="SAM" id="SignalP"/>
    </source>
</evidence>
<protein>
    <recommendedName>
        <fullName evidence="4">RxLR effector protein</fullName>
    </recommendedName>
</protein>
<organism evidence="2 3">
    <name type="scientific">Rotaria magnacalcarata</name>
    <dbReference type="NCBI Taxonomy" id="392030"/>
    <lineage>
        <taxon>Eukaryota</taxon>
        <taxon>Metazoa</taxon>
        <taxon>Spiralia</taxon>
        <taxon>Gnathifera</taxon>
        <taxon>Rotifera</taxon>
        <taxon>Eurotatoria</taxon>
        <taxon>Bdelloidea</taxon>
        <taxon>Philodinida</taxon>
        <taxon>Philodinidae</taxon>
        <taxon>Rotaria</taxon>
    </lineage>
</organism>
<reference evidence="2" key="1">
    <citation type="submission" date="2021-02" db="EMBL/GenBank/DDBJ databases">
        <authorList>
            <person name="Nowell W R."/>
        </authorList>
    </citation>
    <scope>NUCLEOTIDE SEQUENCE</scope>
</reference>
<dbReference type="Proteomes" id="UP000681967">
    <property type="component" value="Unassembled WGS sequence"/>
</dbReference>
<keyword evidence="1" id="KW-0732">Signal</keyword>
<accession>A0A8S2ZL79</accession>
<evidence type="ECO:0000313" key="3">
    <source>
        <dbReference type="Proteomes" id="UP000681967"/>
    </source>
</evidence>
<dbReference type="AlphaFoldDB" id="A0A8S2ZL79"/>
<feature type="non-terminal residue" evidence="2">
    <location>
        <position position="49"/>
    </location>
</feature>
<proteinExistence type="predicted"/>